<name>Q9HIG5_THEAC</name>
<sequence>MDRIVYLFTCFIQLYQYYEVMDMNSDDFYMKWNGCLTRTSYVPKLDVNLIRRIRLDNGDLIYANMSEMVQIGSTENGKPVERTFIKFKLNVCDDVYDVAMVDVKHISDVY</sequence>
<dbReference type="HOGENOM" id="CLU_2165383_0_0_2"/>
<dbReference type="Proteomes" id="UP000001024">
    <property type="component" value="Chromosome"/>
</dbReference>
<gene>
    <name evidence="1" type="ordered locus">Ta1374</name>
</gene>
<dbReference type="EnsemblBacteria" id="CAC12495">
    <property type="protein sequence ID" value="CAC12495"/>
    <property type="gene ID" value="CAC12495"/>
</dbReference>
<dbReference type="STRING" id="273075.gene:9572601"/>
<evidence type="ECO:0000313" key="2">
    <source>
        <dbReference type="Proteomes" id="UP000001024"/>
    </source>
</evidence>
<dbReference type="PaxDb" id="273075-Ta1374"/>
<organism evidence="1 2">
    <name type="scientific">Thermoplasma acidophilum (strain ATCC 25905 / DSM 1728 / JCM 9062 / NBRC 15155 / AMRC-C165)</name>
    <dbReference type="NCBI Taxonomy" id="273075"/>
    <lineage>
        <taxon>Archaea</taxon>
        <taxon>Methanobacteriati</taxon>
        <taxon>Thermoplasmatota</taxon>
        <taxon>Thermoplasmata</taxon>
        <taxon>Thermoplasmatales</taxon>
        <taxon>Thermoplasmataceae</taxon>
        <taxon>Thermoplasma</taxon>
    </lineage>
</organism>
<dbReference type="InParanoid" id="Q9HIG5"/>
<reference evidence="1 2" key="1">
    <citation type="journal article" date="2000" name="Nature">
        <title>The genome sequence of the thermoacidophilic scavenger Thermoplasma acidophilum.</title>
        <authorList>
            <person name="Ruepp A."/>
            <person name="Graml W."/>
            <person name="Santos-Martinez M.L."/>
            <person name="Koretke K.K."/>
            <person name="Volker C."/>
            <person name="Mewes H.W."/>
            <person name="Frishman D."/>
            <person name="Stocker S."/>
            <person name="Lupas A.N."/>
            <person name="Baumeister W."/>
        </authorList>
    </citation>
    <scope>NUCLEOTIDE SEQUENCE [LARGE SCALE GENOMIC DNA]</scope>
    <source>
        <strain evidence="2">ATCC 25905 / DSM 1728 / JCM 9062 / NBRC 15155 / AMRC-C165</strain>
    </source>
</reference>
<evidence type="ECO:0000313" key="1">
    <source>
        <dbReference type="EMBL" id="CAC12495.1"/>
    </source>
</evidence>
<dbReference type="AlphaFoldDB" id="Q9HIG5"/>
<accession>Q9HIG5</accession>
<dbReference type="KEGG" id="tac:Ta1374"/>
<proteinExistence type="predicted"/>
<keyword evidence="2" id="KW-1185">Reference proteome</keyword>
<dbReference type="EMBL" id="AL445067">
    <property type="protein sequence ID" value="CAC12495.1"/>
    <property type="molecule type" value="Genomic_DNA"/>
</dbReference>
<protein>
    <submittedName>
        <fullName evidence="1">Uncharacterized protein</fullName>
    </submittedName>
</protein>